<accession>C7P7K6</accession>
<dbReference type="Proteomes" id="UP000001495">
    <property type="component" value="Chromosome"/>
</dbReference>
<dbReference type="GeneID" id="8365395"/>
<dbReference type="KEGG" id="mfe:Mefer_0720"/>
<dbReference type="HOGENOM" id="CLU_2353214_0_0_2"/>
<dbReference type="RefSeq" id="WP_015791275.1">
    <property type="nucleotide sequence ID" value="NC_013156.1"/>
</dbReference>
<dbReference type="AlphaFoldDB" id="C7P7K6"/>
<evidence type="ECO:0000313" key="1">
    <source>
        <dbReference type="EMBL" id="ACV24538.1"/>
    </source>
</evidence>
<dbReference type="EMBL" id="CP001696">
    <property type="protein sequence ID" value="ACV24538.1"/>
    <property type="molecule type" value="Genomic_DNA"/>
</dbReference>
<organism evidence="1 2">
    <name type="scientific">Methanocaldococcus fervens (strain DSM 4213 / JCM 15782 / AG86)</name>
    <name type="common">Methanococcus fervens</name>
    <dbReference type="NCBI Taxonomy" id="573064"/>
    <lineage>
        <taxon>Archaea</taxon>
        <taxon>Methanobacteriati</taxon>
        <taxon>Methanobacteriota</taxon>
        <taxon>Methanomada group</taxon>
        <taxon>Methanococci</taxon>
        <taxon>Methanococcales</taxon>
        <taxon>Methanocaldococcaceae</taxon>
        <taxon>Methanocaldococcus</taxon>
    </lineage>
</organism>
<evidence type="ECO:0000313" key="2">
    <source>
        <dbReference type="Proteomes" id="UP000001495"/>
    </source>
</evidence>
<proteinExistence type="predicted"/>
<name>C7P7K6_METFA</name>
<dbReference type="STRING" id="573064.Mefer_0720"/>
<gene>
    <name evidence="1" type="ordered locus">Mefer_0720</name>
</gene>
<keyword evidence="2" id="KW-1185">Reference proteome</keyword>
<dbReference type="eggNOG" id="arCOG08284">
    <property type="taxonomic scope" value="Archaea"/>
</dbReference>
<dbReference type="OrthoDB" id="375176at2157"/>
<reference evidence="1" key="1">
    <citation type="submission" date="2009-08" db="EMBL/GenBank/DDBJ databases">
        <title>Complete sequence of chromosome of Methanocaldococcus fervens AG86.</title>
        <authorList>
            <consortium name="US DOE Joint Genome Institute"/>
            <person name="Lucas S."/>
            <person name="Copeland A."/>
            <person name="Lapidus A."/>
            <person name="Glavina del Rio T."/>
            <person name="Tice H."/>
            <person name="Bruce D."/>
            <person name="Goodwin L."/>
            <person name="Pitluck S."/>
            <person name="Chertkov O."/>
            <person name="Detter J.C."/>
            <person name="Han C."/>
            <person name="Tapia R."/>
            <person name="Larimer F."/>
            <person name="Land M."/>
            <person name="Hauser L."/>
            <person name="Kyrpides N."/>
            <person name="Ovchinnikova G."/>
            <person name="Lupa-Sieprawska M."/>
            <person name="Whitman W.B."/>
        </authorList>
    </citation>
    <scope>NUCLEOTIDE SEQUENCE [LARGE SCALE GENOMIC DNA]</scope>
    <source>
        <strain evidence="1">AG86</strain>
    </source>
</reference>
<sequence length="81" mass="9479">MEIIIFLMLLTSTGLVGVYCILTKNKTSTMNEYKKLREEKINNEIKMLKILKNEISPKISDDLIKNIMESENKLLDKIFKE</sequence>
<protein>
    <submittedName>
        <fullName evidence="1">Uncharacterized protein</fullName>
    </submittedName>
</protein>